<organism evidence="5 6">
    <name type="scientific">Streptococcus cristatus</name>
    <dbReference type="NCBI Taxonomy" id="45634"/>
    <lineage>
        <taxon>Bacteria</taxon>
        <taxon>Bacillati</taxon>
        <taxon>Bacillota</taxon>
        <taxon>Bacilli</taxon>
        <taxon>Lactobacillales</taxon>
        <taxon>Streptococcaceae</taxon>
        <taxon>Streptococcus</taxon>
    </lineage>
</organism>
<dbReference type="AlphaFoldDB" id="A0A3R9J3G5"/>
<comment type="similarity">
    <text evidence="1 3">Belongs to the Nudix hydrolase family.</text>
</comment>
<keyword evidence="2 3" id="KW-0378">Hydrolase</keyword>
<dbReference type="PANTHER" id="PTHR43736">
    <property type="entry name" value="ADP-RIBOSE PYROPHOSPHATASE"/>
    <property type="match status" value="1"/>
</dbReference>
<evidence type="ECO:0000313" key="5">
    <source>
        <dbReference type="EMBL" id="RSI42313.1"/>
    </source>
</evidence>
<dbReference type="SUPFAM" id="SSF55811">
    <property type="entry name" value="Nudix"/>
    <property type="match status" value="1"/>
</dbReference>
<evidence type="ECO:0000256" key="1">
    <source>
        <dbReference type="ARBA" id="ARBA00005582"/>
    </source>
</evidence>
<gene>
    <name evidence="5" type="primary">nudB</name>
    <name evidence="5" type="ORF">D8872_08230</name>
</gene>
<protein>
    <submittedName>
        <fullName evidence="5">Dihydroneopterin triphosphate pyrophosphatase</fullName>
        <ecNumber evidence="5">3.6.1.-</ecNumber>
    </submittedName>
</protein>
<comment type="caution">
    <text evidence="5">The sequence shown here is derived from an EMBL/GenBank/DDBJ whole genome shotgun (WGS) entry which is preliminary data.</text>
</comment>
<accession>A0A3R9J3G5</accession>
<dbReference type="PROSITE" id="PS51462">
    <property type="entry name" value="NUDIX"/>
    <property type="match status" value="1"/>
</dbReference>
<sequence length="134" mass="15504">MMRRSIEAWIYHPEEREILLLKVEDETVSFWQPITGGIESGESPEEACLREIKEETGLLLDCSNLTGLGNFTVKIDEHLTIHKNLFLVLTEQKEIQISDEHVGAQWIALEEVSSQLYWPSNQATFEIIKRSYKI</sequence>
<dbReference type="GO" id="GO:0016787">
    <property type="term" value="F:hydrolase activity"/>
    <property type="evidence" value="ECO:0007669"/>
    <property type="project" value="UniProtKB-KW"/>
</dbReference>
<dbReference type="RefSeq" id="WP_125390636.1">
    <property type="nucleotide sequence ID" value="NZ_RJNA01000013.1"/>
</dbReference>
<evidence type="ECO:0000256" key="3">
    <source>
        <dbReference type="RuleBase" id="RU003476"/>
    </source>
</evidence>
<dbReference type="CDD" id="cd04664">
    <property type="entry name" value="NUDIX_DHNTPase_like"/>
    <property type="match status" value="1"/>
</dbReference>
<evidence type="ECO:0000313" key="6">
    <source>
        <dbReference type="Proteomes" id="UP000282617"/>
    </source>
</evidence>
<dbReference type="PRINTS" id="PR00502">
    <property type="entry name" value="NUDIXFAMILY"/>
</dbReference>
<dbReference type="InterPro" id="IPR015797">
    <property type="entry name" value="NUDIX_hydrolase-like_dom_sf"/>
</dbReference>
<dbReference type="EC" id="3.6.1.-" evidence="5"/>
<dbReference type="PROSITE" id="PS00893">
    <property type="entry name" value="NUDIX_BOX"/>
    <property type="match status" value="1"/>
</dbReference>
<dbReference type="InterPro" id="IPR020476">
    <property type="entry name" value="Nudix_hydrolase"/>
</dbReference>
<dbReference type="Gene3D" id="3.90.79.10">
    <property type="entry name" value="Nucleoside Triphosphate Pyrophosphohydrolase"/>
    <property type="match status" value="1"/>
</dbReference>
<dbReference type="Pfam" id="PF00293">
    <property type="entry name" value="NUDIX"/>
    <property type="match status" value="1"/>
</dbReference>
<name>A0A3R9J3G5_STRCR</name>
<proteinExistence type="inferred from homology"/>
<evidence type="ECO:0000259" key="4">
    <source>
        <dbReference type="PROSITE" id="PS51462"/>
    </source>
</evidence>
<dbReference type="Proteomes" id="UP000282617">
    <property type="component" value="Unassembled WGS sequence"/>
</dbReference>
<feature type="domain" description="Nudix hydrolase" evidence="4">
    <location>
        <begin position="1"/>
        <end position="130"/>
    </location>
</feature>
<dbReference type="InterPro" id="IPR020084">
    <property type="entry name" value="NUDIX_hydrolase_CS"/>
</dbReference>
<evidence type="ECO:0000256" key="2">
    <source>
        <dbReference type="ARBA" id="ARBA00022801"/>
    </source>
</evidence>
<dbReference type="InterPro" id="IPR000086">
    <property type="entry name" value="NUDIX_hydrolase_dom"/>
</dbReference>
<dbReference type="EMBL" id="RJNA01000013">
    <property type="protein sequence ID" value="RSI42313.1"/>
    <property type="molecule type" value="Genomic_DNA"/>
</dbReference>
<dbReference type="PANTHER" id="PTHR43736:SF1">
    <property type="entry name" value="DIHYDRONEOPTERIN TRIPHOSPHATE DIPHOSPHATASE"/>
    <property type="match status" value="1"/>
</dbReference>
<reference evidence="5 6" key="1">
    <citation type="submission" date="2018-11" db="EMBL/GenBank/DDBJ databases">
        <title>Species Designations Belie Phenotypic and Genotypic Heterogeneity in Oral Streptococci.</title>
        <authorList>
            <person name="Velsko I."/>
        </authorList>
    </citation>
    <scope>NUCLEOTIDE SEQUENCE [LARGE SCALE GENOMIC DNA]</scope>
    <source>
        <strain evidence="5 6">BCC51</strain>
    </source>
</reference>